<accession>A0A5D0CPH7</accession>
<dbReference type="PIRSF" id="PIRSF005536">
    <property type="entry name" value="Agal"/>
    <property type="match status" value="1"/>
</dbReference>
<feature type="binding site" evidence="8">
    <location>
        <position position="524"/>
    </location>
    <ligand>
        <name>substrate</name>
    </ligand>
</feature>
<feature type="binding site" evidence="8">
    <location>
        <position position="502"/>
    </location>
    <ligand>
        <name>substrate</name>
    </ligand>
</feature>
<dbReference type="Gene3D" id="2.60.40.1180">
    <property type="entry name" value="Golgi alpha-mannosidase II"/>
    <property type="match status" value="1"/>
</dbReference>
<evidence type="ECO:0000259" key="10">
    <source>
        <dbReference type="Pfam" id="PF16875"/>
    </source>
</evidence>
<dbReference type="Proteomes" id="UP000325218">
    <property type="component" value="Unassembled WGS sequence"/>
</dbReference>
<keyword evidence="4 6" id="KW-0378">Hydrolase</keyword>
<name>A0A5D0CPH7_9BACL</name>
<feature type="binding site" evidence="8">
    <location>
        <begin position="452"/>
        <end position="456"/>
    </location>
    <ligand>
        <name>substrate</name>
    </ligand>
</feature>
<keyword evidence="5 6" id="KW-0326">Glycosidase</keyword>
<dbReference type="Pfam" id="PF16874">
    <property type="entry name" value="Glyco_hydro_36C"/>
    <property type="match status" value="1"/>
</dbReference>
<feature type="binding site" evidence="8">
    <location>
        <position position="175"/>
    </location>
    <ligand>
        <name>substrate</name>
    </ligand>
</feature>
<dbReference type="InterPro" id="IPR017853">
    <property type="entry name" value="GH"/>
</dbReference>
<proteinExistence type="inferred from homology"/>
<evidence type="ECO:0000256" key="3">
    <source>
        <dbReference type="ARBA" id="ARBA00012755"/>
    </source>
</evidence>
<dbReference type="InterPro" id="IPR031704">
    <property type="entry name" value="Glyco_hydro_36_N"/>
</dbReference>
<dbReference type="RefSeq" id="WP_148457391.1">
    <property type="nucleotide sequence ID" value="NZ_VSDO01000005.1"/>
</dbReference>
<reference evidence="11 12" key="1">
    <citation type="submission" date="2019-08" db="EMBL/GenBank/DDBJ databases">
        <title>Genome sequencing of Paenibacillus faecis DSM 23593(T).</title>
        <authorList>
            <person name="Kook J.-K."/>
            <person name="Park S.-N."/>
            <person name="Lim Y.K."/>
        </authorList>
    </citation>
    <scope>NUCLEOTIDE SEQUENCE [LARGE SCALE GENOMIC DNA]</scope>
    <source>
        <strain evidence="11 12">DSM 23593</strain>
    </source>
</reference>
<keyword evidence="12" id="KW-1185">Reference proteome</keyword>
<dbReference type="GO" id="GO:0016052">
    <property type="term" value="P:carbohydrate catabolic process"/>
    <property type="evidence" value="ECO:0007669"/>
    <property type="project" value="InterPro"/>
</dbReference>
<dbReference type="CDD" id="cd14791">
    <property type="entry name" value="GH36"/>
    <property type="match status" value="1"/>
</dbReference>
<dbReference type="InterPro" id="IPR002252">
    <property type="entry name" value="Glyco_hydro_36"/>
</dbReference>
<feature type="domain" description="Glycosyl hydrolase family 36 C-terminal" evidence="9">
    <location>
        <begin position="624"/>
        <end position="712"/>
    </location>
</feature>
<dbReference type="OrthoDB" id="9758822at2"/>
<dbReference type="Gene3D" id="3.20.20.70">
    <property type="entry name" value="Aldolase class I"/>
    <property type="match status" value="1"/>
</dbReference>
<dbReference type="EC" id="3.2.1.22" evidence="3 6"/>
<dbReference type="InterPro" id="IPR038417">
    <property type="entry name" value="Alpga-gal_N_sf"/>
</dbReference>
<evidence type="ECO:0000259" key="9">
    <source>
        <dbReference type="Pfam" id="PF16874"/>
    </source>
</evidence>
<organism evidence="11 12">
    <name type="scientific">Paenibacillus faecis</name>
    <dbReference type="NCBI Taxonomy" id="862114"/>
    <lineage>
        <taxon>Bacteria</taxon>
        <taxon>Bacillati</taxon>
        <taxon>Bacillota</taxon>
        <taxon>Bacilli</taxon>
        <taxon>Bacillales</taxon>
        <taxon>Paenibacillaceae</taxon>
        <taxon>Paenibacillus</taxon>
    </lineage>
</organism>
<comment type="caution">
    <text evidence="11">The sequence shown here is derived from an EMBL/GenBank/DDBJ whole genome shotgun (WGS) entry which is preliminary data.</text>
</comment>
<evidence type="ECO:0000256" key="2">
    <source>
        <dbReference type="ARBA" id="ARBA00006202"/>
    </source>
</evidence>
<evidence type="ECO:0000256" key="1">
    <source>
        <dbReference type="ARBA" id="ARBA00001255"/>
    </source>
</evidence>
<protein>
    <recommendedName>
        <fullName evidence="3 6">Alpha-galactosidase</fullName>
        <ecNumber evidence="3 6">3.2.1.22</ecNumber>
    </recommendedName>
</protein>
<dbReference type="EMBL" id="VSDO01000005">
    <property type="protein sequence ID" value="TYA11095.1"/>
    <property type="molecule type" value="Genomic_DNA"/>
</dbReference>
<dbReference type="InterPro" id="IPR050985">
    <property type="entry name" value="Alpha-glycosidase_related"/>
</dbReference>
<evidence type="ECO:0000313" key="12">
    <source>
        <dbReference type="Proteomes" id="UP000325218"/>
    </source>
</evidence>
<evidence type="ECO:0000256" key="8">
    <source>
        <dbReference type="PIRSR" id="PIRSR005536-2"/>
    </source>
</evidence>
<dbReference type="SUPFAM" id="SSF51445">
    <property type="entry name" value="(Trans)glycosidases"/>
    <property type="match status" value="1"/>
</dbReference>
<comment type="catalytic activity">
    <reaction evidence="1 6">
        <text>Hydrolysis of terminal, non-reducing alpha-D-galactose residues in alpha-D-galactosides, including galactose oligosaccharides, galactomannans and galactolipids.</text>
        <dbReference type="EC" id="3.2.1.22"/>
    </reaction>
</comment>
<dbReference type="Pfam" id="PF16875">
    <property type="entry name" value="Glyco_hydro_36N"/>
    <property type="match status" value="1"/>
</dbReference>
<feature type="binding site" evidence="8">
    <location>
        <position position="419"/>
    </location>
    <ligand>
        <name>substrate</name>
    </ligand>
</feature>
<dbReference type="Pfam" id="PF02065">
    <property type="entry name" value="Melibiase"/>
    <property type="match status" value="1"/>
</dbReference>
<dbReference type="PANTHER" id="PTHR43053:SF3">
    <property type="entry name" value="ALPHA-GALACTOSIDASE C-RELATED"/>
    <property type="match status" value="1"/>
</dbReference>
<dbReference type="AlphaFoldDB" id="A0A5D0CPH7"/>
<dbReference type="PROSITE" id="PS00512">
    <property type="entry name" value="ALPHA_GALACTOSIDASE"/>
    <property type="match status" value="1"/>
</dbReference>
<feature type="active site" description="Proton donor" evidence="7">
    <location>
        <position position="524"/>
    </location>
</feature>
<dbReference type="GO" id="GO:0004557">
    <property type="term" value="F:alpha-galactosidase activity"/>
    <property type="evidence" value="ECO:0007669"/>
    <property type="project" value="UniProtKB-UniRule"/>
</dbReference>
<dbReference type="PRINTS" id="PR00743">
    <property type="entry name" value="GLHYDRLASE36"/>
</dbReference>
<feature type="active site" description="Nucleophile" evidence="7">
    <location>
        <position position="454"/>
    </location>
</feature>
<dbReference type="PANTHER" id="PTHR43053">
    <property type="entry name" value="GLYCOSIDASE FAMILY 31"/>
    <property type="match status" value="1"/>
</dbReference>
<dbReference type="FunFam" id="3.20.20.70:FF:000118">
    <property type="entry name" value="Alpha-galactosidase"/>
    <property type="match status" value="1"/>
</dbReference>
<dbReference type="Gene3D" id="2.70.98.60">
    <property type="entry name" value="alpha-galactosidase from lactobacil brevis"/>
    <property type="match status" value="1"/>
</dbReference>
<evidence type="ECO:0000256" key="4">
    <source>
        <dbReference type="ARBA" id="ARBA00022801"/>
    </source>
</evidence>
<feature type="domain" description="Glycosyl hydrolase family 36 N-terminal" evidence="10">
    <location>
        <begin position="4"/>
        <end position="260"/>
    </location>
</feature>
<feature type="binding site" evidence="8">
    <location>
        <begin position="342"/>
        <end position="343"/>
    </location>
    <ligand>
        <name>substrate</name>
    </ligand>
</feature>
<dbReference type="InterPro" id="IPR013780">
    <property type="entry name" value="Glyco_hydro_b"/>
</dbReference>
<dbReference type="InterPro" id="IPR000111">
    <property type="entry name" value="Glyco_hydro_27/36_CS"/>
</dbReference>
<evidence type="ECO:0000256" key="7">
    <source>
        <dbReference type="PIRSR" id="PIRSR005536-1"/>
    </source>
</evidence>
<evidence type="ECO:0000256" key="5">
    <source>
        <dbReference type="ARBA" id="ARBA00023295"/>
    </source>
</evidence>
<comment type="similarity">
    <text evidence="2">Belongs to the glycosyl hydrolase 36 family.</text>
</comment>
<dbReference type="InterPro" id="IPR031705">
    <property type="entry name" value="Glyco_hydro_36_C"/>
</dbReference>
<gene>
    <name evidence="11" type="ORF">FRY98_23855</name>
</gene>
<dbReference type="InterPro" id="IPR013785">
    <property type="entry name" value="Aldolase_TIM"/>
</dbReference>
<evidence type="ECO:0000313" key="11">
    <source>
        <dbReference type="EMBL" id="TYA11095.1"/>
    </source>
</evidence>
<evidence type="ECO:0000256" key="6">
    <source>
        <dbReference type="PIRNR" id="PIRNR005536"/>
    </source>
</evidence>
<sequence>MENGQLEHLYYGPALRYLGNAGRFVERSYRPVSVGEFTGDLVISLDSIKQEFPSSGSGDFREAALEILQGDGSHIMEFQYAGYEIQSGKPLLPELPATFVTAPGEAETLIVKLVDRLTQAEAALKYTIYRDLPVITRSVAVTNGGDQGLKINRLMSASFDLPEDRFEFIQLSGAWGRERHLYRTPLRPGVQAVGSTRGASGHFHNPMVMLAKPDTTEHGGEVYSLNLVYSGNFLAQVEVDNYGTSRFMIGIHPDKFCWLLHPGETFHAPEAVMVYSSSGLNAMSQTYHKLYNNHLIRGEAARKERPVLLNNWEGTYFDFNEEKILAIAKAAADLGIELLVLDDGWFGTRNDDTTSLGDWFVNGDKLPNGLKYLAGEINKLGMKFGLWFEPEMVNEASRLMQAHPDWVVGTPNRKRKQGRHQYVLDFSRPEVVEGIFEQMDRVLSSANIEYVKWDMNRNISEAYSLSLGSDRQGEFFHRYILGVYRLYDKLVRQYPHILFESCASGGGRFDPGMLYYAPQTWTSDDSDAVERLKIQYGTSMAYPLSSMGAHVSSVPNHQVGRITPLHTRANAAYFGVFGYELDPVALTAEEREAIKTQIRFYKRYRKLLTGGDFFRLQSPFEENETAWMTVNAERGEAIVGWYQVLSVPNEAYKRLKLKGLIPEAVYHVEELGQSYSGGELMHVGLLLTPPWKEGVSYNVMDKGDFASRLFTLRKVD</sequence>